<comment type="caution">
    <text evidence="2">The sequence shown here is derived from an EMBL/GenBank/DDBJ whole genome shotgun (WGS) entry which is preliminary data.</text>
</comment>
<name>A0AAD4T4S3_9MAGN</name>
<accession>A0AAD4T4S3</accession>
<feature type="compositionally biased region" description="Basic and acidic residues" evidence="1">
    <location>
        <begin position="399"/>
        <end position="408"/>
    </location>
</feature>
<dbReference type="AlphaFoldDB" id="A0AAD4T4S3"/>
<sequence>MSEIPTDNYLVHLNEIIEDQVQPLSNSFRYYAEFLRDTANLIDKGRFTRVIVKKFKEIKKHDDPRGLKIGEMLFALNNAWQPTGRLIIQKTADPKIFIIRFTNAWDFPVAIYSIPNRFHGKLLTMLMWSNTQRIEDIDFTAQDFWISFEMRGDLVERGNVAIKVAEKVGKVLTLIGHVNEKGEYQAHVIADLTTALVHQVNIIILDGVDRETIKLKKFFMVIPHGTCRKCWNVDGEHSDEKCRSRIAEYKRNMPKVYVYIEDGEIPGANNQDAEVDERVENLANAAAGLRIYESEIDRVDFQTRGTKRRRIEDDISIELEDVTRSINQPKEVDNSEKEGPAKTGGSTDSIGSRGEMGKNKNVGVIGDRRYAGLCMNNLSDDEQRRLKGKSIVPKGSSDSQKELKQKKKQENWFRMLSQYTGLGGKKSIIINEPVDDKEEGRNNEWWMVEDNLGVLREGAGYALLQLSRQSELSNQEIESIACESEEDKLCWSIIEAEAENRTSTDQVMANTEVLAANPIPMEHAQPNEVFLFKNFKTQYDKLDVKFISHLKIIC</sequence>
<keyword evidence="3" id="KW-1185">Reference proteome</keyword>
<feature type="region of interest" description="Disordered" evidence="1">
    <location>
        <begin position="384"/>
        <end position="408"/>
    </location>
</feature>
<evidence type="ECO:0000313" key="3">
    <source>
        <dbReference type="Proteomes" id="UP001202328"/>
    </source>
</evidence>
<evidence type="ECO:0000313" key="2">
    <source>
        <dbReference type="EMBL" id="KAI3938105.1"/>
    </source>
</evidence>
<evidence type="ECO:0008006" key="4">
    <source>
        <dbReference type="Google" id="ProtNLM"/>
    </source>
</evidence>
<reference evidence="2" key="1">
    <citation type="submission" date="2022-04" db="EMBL/GenBank/DDBJ databases">
        <title>A functionally conserved STORR gene fusion in Papaver species that diverged 16.8 million years ago.</title>
        <authorList>
            <person name="Catania T."/>
        </authorList>
    </citation>
    <scope>NUCLEOTIDE SEQUENCE</scope>
    <source>
        <strain evidence="2">S-188037</strain>
    </source>
</reference>
<feature type="region of interest" description="Disordered" evidence="1">
    <location>
        <begin position="322"/>
        <end position="361"/>
    </location>
</feature>
<gene>
    <name evidence="2" type="ORF">MKW98_018661</name>
</gene>
<proteinExistence type="predicted"/>
<dbReference type="Proteomes" id="UP001202328">
    <property type="component" value="Unassembled WGS sequence"/>
</dbReference>
<organism evidence="2 3">
    <name type="scientific">Papaver atlanticum</name>
    <dbReference type="NCBI Taxonomy" id="357466"/>
    <lineage>
        <taxon>Eukaryota</taxon>
        <taxon>Viridiplantae</taxon>
        <taxon>Streptophyta</taxon>
        <taxon>Embryophyta</taxon>
        <taxon>Tracheophyta</taxon>
        <taxon>Spermatophyta</taxon>
        <taxon>Magnoliopsida</taxon>
        <taxon>Ranunculales</taxon>
        <taxon>Papaveraceae</taxon>
        <taxon>Papaveroideae</taxon>
        <taxon>Papaver</taxon>
    </lineage>
</organism>
<dbReference type="EMBL" id="JAJJMB010005585">
    <property type="protein sequence ID" value="KAI3938105.1"/>
    <property type="molecule type" value="Genomic_DNA"/>
</dbReference>
<evidence type="ECO:0000256" key="1">
    <source>
        <dbReference type="SAM" id="MobiDB-lite"/>
    </source>
</evidence>
<feature type="compositionally biased region" description="Basic and acidic residues" evidence="1">
    <location>
        <begin position="330"/>
        <end position="340"/>
    </location>
</feature>
<protein>
    <recommendedName>
        <fullName evidence="4">DUF4283 domain-containing protein</fullName>
    </recommendedName>
</protein>